<reference evidence="2 3" key="1">
    <citation type="submission" date="2021-04" db="EMBL/GenBank/DDBJ databases">
        <authorList>
            <person name="De Guttry C."/>
            <person name="Zahm M."/>
            <person name="Klopp C."/>
            <person name="Cabau C."/>
            <person name="Louis A."/>
            <person name="Berthelot C."/>
            <person name="Parey E."/>
            <person name="Roest Crollius H."/>
            <person name="Montfort J."/>
            <person name="Robinson-Rechavi M."/>
            <person name="Bucao C."/>
            <person name="Bouchez O."/>
            <person name="Gislard M."/>
            <person name="Lluch J."/>
            <person name="Milhes M."/>
            <person name="Lampietro C."/>
            <person name="Lopez Roques C."/>
            <person name="Donnadieu C."/>
            <person name="Braasch I."/>
            <person name="Desvignes T."/>
            <person name="Postlethwait J."/>
            <person name="Bobe J."/>
            <person name="Wedekind C."/>
            <person name="Guiguen Y."/>
        </authorList>
    </citation>
    <scope>NUCLEOTIDE SEQUENCE [LARGE SCALE GENOMIC DNA]</scope>
    <source>
        <strain evidence="2">Cs_M1</strain>
        <tissue evidence="2">Blood</tissue>
    </source>
</reference>
<sequence length="280" mass="29731">MAGNSKELTMRLSAFPPISSAEEWQTPRQAGRKRTMALSDANGDLLLLSDASLPPSVTTTATATGSPAPSASLSSTEGGDLSVVSTPRTQQRQRHQPRPTPPHKEPQQRSRVSQNGGAVKQNGSLRAPSSSTSSSHLTDSQRLAKLLPSALSTTSSPSPPPLSPPPPCCHRCPFHPPLCCHGNQQECHIFQTHAPALPLHPGSCSCCLQASPPSLCLHHRWQEHLQNQPNVAGLRYVCDDCVCAPVRASLCHGVASGISLLPCLSNRSPFISFPCRMGGD</sequence>
<dbReference type="AlphaFoldDB" id="A0AAN8KTV3"/>
<dbReference type="Proteomes" id="UP001356427">
    <property type="component" value="Unassembled WGS sequence"/>
</dbReference>
<dbReference type="EMBL" id="JAGTTL010000034">
    <property type="protein sequence ID" value="KAK6295289.1"/>
    <property type="molecule type" value="Genomic_DNA"/>
</dbReference>
<feature type="compositionally biased region" description="Polar residues" evidence="1">
    <location>
        <begin position="109"/>
        <end position="128"/>
    </location>
</feature>
<feature type="region of interest" description="Disordered" evidence="1">
    <location>
        <begin position="1"/>
        <end position="37"/>
    </location>
</feature>
<protein>
    <submittedName>
        <fullName evidence="2">Uncharacterized protein</fullName>
    </submittedName>
</protein>
<name>A0AAN8KTV3_9TELE</name>
<evidence type="ECO:0000313" key="3">
    <source>
        <dbReference type="Proteomes" id="UP001356427"/>
    </source>
</evidence>
<accession>A0AAN8KTV3</accession>
<feature type="compositionally biased region" description="Low complexity" evidence="1">
    <location>
        <begin position="55"/>
        <end position="76"/>
    </location>
</feature>
<evidence type="ECO:0000313" key="2">
    <source>
        <dbReference type="EMBL" id="KAK6295289.1"/>
    </source>
</evidence>
<keyword evidence="3" id="KW-1185">Reference proteome</keyword>
<comment type="caution">
    <text evidence="2">The sequence shown here is derived from an EMBL/GenBank/DDBJ whole genome shotgun (WGS) entry which is preliminary data.</text>
</comment>
<gene>
    <name evidence="2" type="ORF">J4Q44_G00345150</name>
</gene>
<evidence type="ECO:0000256" key="1">
    <source>
        <dbReference type="SAM" id="MobiDB-lite"/>
    </source>
</evidence>
<feature type="region of interest" description="Disordered" evidence="1">
    <location>
        <begin position="55"/>
        <end position="140"/>
    </location>
</feature>
<proteinExistence type="predicted"/>
<organism evidence="2 3">
    <name type="scientific">Coregonus suidteri</name>
    <dbReference type="NCBI Taxonomy" id="861788"/>
    <lineage>
        <taxon>Eukaryota</taxon>
        <taxon>Metazoa</taxon>
        <taxon>Chordata</taxon>
        <taxon>Craniata</taxon>
        <taxon>Vertebrata</taxon>
        <taxon>Euteleostomi</taxon>
        <taxon>Actinopterygii</taxon>
        <taxon>Neopterygii</taxon>
        <taxon>Teleostei</taxon>
        <taxon>Protacanthopterygii</taxon>
        <taxon>Salmoniformes</taxon>
        <taxon>Salmonidae</taxon>
        <taxon>Coregoninae</taxon>
        <taxon>Coregonus</taxon>
    </lineage>
</organism>